<dbReference type="Gene3D" id="3.40.50.150">
    <property type="entry name" value="Vaccinia Virus protein VP39"/>
    <property type="match status" value="1"/>
</dbReference>
<dbReference type="CDD" id="cd02440">
    <property type="entry name" value="AdoMet_MTases"/>
    <property type="match status" value="1"/>
</dbReference>
<sequence length="276" mass="30962">MATVEEQSFSLSSSERESVAAYLQSMYAGVFTDTAIEAHLDNHVGFAASDYALAVMSPHVKRGSRLLDVGAGFGSCVLAARERGFDAYGIETASFEVEFARRRLRVVRPQDDAEDIYQLGSFLEFSAPAASFDVVTFWNVLEHIEDLDKTLSVAHHLLRKGGLIYVVCPNYFAWRLEAHYHVPWKPNPLLPREKAVAYLKSLGRDPTFFETSIFRRTNWEVLGALGRLGFVPRDIGTLRSMAPSLANLPSVLRRPVAFWQFYNPFRHSVVLAASKN</sequence>
<dbReference type="OrthoDB" id="7981774at2"/>
<dbReference type="SUPFAM" id="SSF53335">
    <property type="entry name" value="S-adenosyl-L-methionine-dependent methyltransferases"/>
    <property type="match status" value="1"/>
</dbReference>
<name>A0A0R3MLZ4_9BRAD</name>
<reference evidence="1 2" key="1">
    <citation type="submission" date="2014-03" db="EMBL/GenBank/DDBJ databases">
        <title>Bradyrhizobium valentinum sp. nov., isolated from effective nodules of Lupinus mariae-josephae, a lupine endemic of basic-lime soils in Eastern Spain.</title>
        <authorList>
            <person name="Duran D."/>
            <person name="Rey L."/>
            <person name="Navarro A."/>
            <person name="Busquets A."/>
            <person name="Imperial J."/>
            <person name="Ruiz-Argueso T."/>
        </authorList>
    </citation>
    <scope>NUCLEOTIDE SEQUENCE [LARGE SCALE GENOMIC DNA]</scope>
    <source>
        <strain evidence="1 2">Ro19</strain>
    </source>
</reference>
<dbReference type="EMBL" id="LLYA01000194">
    <property type="protein sequence ID" value="KRR18499.1"/>
    <property type="molecule type" value="Genomic_DNA"/>
</dbReference>
<gene>
    <name evidence="1" type="ORF">CQ13_34835</name>
</gene>
<dbReference type="PANTHER" id="PTHR43861:SF6">
    <property type="entry name" value="METHYLTRANSFERASE TYPE 11"/>
    <property type="match status" value="1"/>
</dbReference>
<evidence type="ECO:0008006" key="3">
    <source>
        <dbReference type="Google" id="ProtNLM"/>
    </source>
</evidence>
<evidence type="ECO:0000313" key="2">
    <source>
        <dbReference type="Proteomes" id="UP000052023"/>
    </source>
</evidence>
<comment type="caution">
    <text evidence="1">The sequence shown here is derived from an EMBL/GenBank/DDBJ whole genome shotgun (WGS) entry which is preliminary data.</text>
</comment>
<proteinExistence type="predicted"/>
<keyword evidence="2" id="KW-1185">Reference proteome</keyword>
<dbReference type="PANTHER" id="PTHR43861">
    <property type="entry name" value="TRANS-ACONITATE 2-METHYLTRANSFERASE-RELATED"/>
    <property type="match status" value="1"/>
</dbReference>
<dbReference type="InterPro" id="IPR029063">
    <property type="entry name" value="SAM-dependent_MTases_sf"/>
</dbReference>
<organism evidence="1 2">
    <name type="scientific">Bradyrhizobium retamae</name>
    <dbReference type="NCBI Taxonomy" id="1300035"/>
    <lineage>
        <taxon>Bacteria</taxon>
        <taxon>Pseudomonadati</taxon>
        <taxon>Pseudomonadota</taxon>
        <taxon>Alphaproteobacteria</taxon>
        <taxon>Hyphomicrobiales</taxon>
        <taxon>Nitrobacteraceae</taxon>
        <taxon>Bradyrhizobium</taxon>
    </lineage>
</organism>
<dbReference type="AlphaFoldDB" id="A0A0R3MLZ4"/>
<dbReference type="Pfam" id="PF13489">
    <property type="entry name" value="Methyltransf_23"/>
    <property type="match status" value="1"/>
</dbReference>
<dbReference type="Proteomes" id="UP000052023">
    <property type="component" value="Unassembled WGS sequence"/>
</dbReference>
<accession>A0A0R3MLZ4</accession>
<dbReference type="RefSeq" id="WP_057847127.1">
    <property type="nucleotide sequence ID" value="NZ_LLYA01000194.1"/>
</dbReference>
<protein>
    <recommendedName>
        <fullName evidence="3">Methyltransferase type 11 domain-containing protein</fullName>
    </recommendedName>
</protein>
<evidence type="ECO:0000313" key="1">
    <source>
        <dbReference type="EMBL" id="KRR18499.1"/>
    </source>
</evidence>